<accession>A0ABV1KFL2</accession>
<dbReference type="InterPro" id="IPR036640">
    <property type="entry name" value="ABC1_TM_sf"/>
</dbReference>
<dbReference type="SUPFAM" id="SSF90123">
    <property type="entry name" value="ABC transporter transmembrane region"/>
    <property type="match status" value="1"/>
</dbReference>
<dbReference type="Pfam" id="PF00664">
    <property type="entry name" value="ABC_membrane"/>
    <property type="match status" value="1"/>
</dbReference>
<evidence type="ECO:0000259" key="7">
    <source>
        <dbReference type="PROSITE" id="PS50929"/>
    </source>
</evidence>
<dbReference type="InterPro" id="IPR011527">
    <property type="entry name" value="ABC1_TM_dom"/>
</dbReference>
<protein>
    <submittedName>
        <fullName evidence="8">ABC transporter ATP-binding protein</fullName>
    </submittedName>
</protein>
<evidence type="ECO:0000313" key="9">
    <source>
        <dbReference type="Proteomes" id="UP001494902"/>
    </source>
</evidence>
<dbReference type="InterPro" id="IPR017871">
    <property type="entry name" value="ABC_transporter-like_CS"/>
</dbReference>
<dbReference type="InterPro" id="IPR039421">
    <property type="entry name" value="Type_1_exporter"/>
</dbReference>
<evidence type="ECO:0000256" key="4">
    <source>
        <dbReference type="ARBA" id="ARBA00023136"/>
    </source>
</evidence>
<dbReference type="EMBL" id="JBEDNQ010000006">
    <property type="protein sequence ID" value="MEQ3552138.1"/>
    <property type="molecule type" value="Genomic_DNA"/>
</dbReference>
<keyword evidence="2 5" id="KW-0812">Transmembrane</keyword>
<dbReference type="CDD" id="cd07346">
    <property type="entry name" value="ABC_6TM_exporters"/>
    <property type="match status" value="1"/>
</dbReference>
<keyword evidence="8" id="KW-0067">ATP-binding</keyword>
<dbReference type="Gene3D" id="3.40.50.300">
    <property type="entry name" value="P-loop containing nucleotide triphosphate hydrolases"/>
    <property type="match status" value="1"/>
</dbReference>
<feature type="transmembrane region" description="Helical" evidence="5">
    <location>
        <begin position="56"/>
        <end position="82"/>
    </location>
</feature>
<evidence type="ECO:0000256" key="1">
    <source>
        <dbReference type="ARBA" id="ARBA00004651"/>
    </source>
</evidence>
<evidence type="ECO:0000256" key="3">
    <source>
        <dbReference type="ARBA" id="ARBA00022989"/>
    </source>
</evidence>
<comment type="caution">
    <text evidence="8">The sequence shown here is derived from an EMBL/GenBank/DDBJ whole genome shotgun (WGS) entry which is preliminary data.</text>
</comment>
<dbReference type="PANTHER" id="PTHR43394:SF1">
    <property type="entry name" value="ATP-BINDING CASSETTE SUB-FAMILY B MEMBER 10, MITOCHONDRIAL"/>
    <property type="match status" value="1"/>
</dbReference>
<gene>
    <name evidence="8" type="ORF">WIS52_16815</name>
</gene>
<feature type="transmembrane region" description="Helical" evidence="5">
    <location>
        <begin position="196"/>
        <end position="214"/>
    </location>
</feature>
<keyword evidence="8" id="KW-0547">Nucleotide-binding</keyword>
<dbReference type="Gene3D" id="1.20.1560.10">
    <property type="entry name" value="ABC transporter type 1, transmembrane domain"/>
    <property type="match status" value="1"/>
</dbReference>
<dbReference type="PROSITE" id="PS50929">
    <property type="entry name" value="ABC_TM1F"/>
    <property type="match status" value="1"/>
</dbReference>
<feature type="transmembrane region" description="Helical" evidence="5">
    <location>
        <begin position="165"/>
        <end position="190"/>
    </location>
</feature>
<keyword evidence="4 5" id="KW-0472">Membrane</keyword>
<dbReference type="Pfam" id="PF00005">
    <property type="entry name" value="ABC_tran"/>
    <property type="match status" value="1"/>
</dbReference>
<comment type="subcellular location">
    <subcellularLocation>
        <location evidence="1">Cell membrane</location>
        <topology evidence="1">Multi-pass membrane protein</topology>
    </subcellularLocation>
</comment>
<keyword evidence="9" id="KW-1185">Reference proteome</keyword>
<dbReference type="PANTHER" id="PTHR43394">
    <property type="entry name" value="ATP-DEPENDENT PERMEASE MDL1, MITOCHONDRIAL"/>
    <property type="match status" value="1"/>
</dbReference>
<feature type="transmembrane region" description="Helical" evidence="5">
    <location>
        <begin position="308"/>
        <end position="328"/>
    </location>
</feature>
<dbReference type="PROSITE" id="PS50893">
    <property type="entry name" value="ABC_TRANSPORTER_2"/>
    <property type="match status" value="1"/>
</dbReference>
<organism evidence="8 9">
    <name type="scientific">Pseudonocardia nematodicida</name>
    <dbReference type="NCBI Taxonomy" id="1206997"/>
    <lineage>
        <taxon>Bacteria</taxon>
        <taxon>Bacillati</taxon>
        <taxon>Actinomycetota</taxon>
        <taxon>Actinomycetes</taxon>
        <taxon>Pseudonocardiales</taxon>
        <taxon>Pseudonocardiaceae</taxon>
        <taxon>Pseudonocardia</taxon>
    </lineage>
</organism>
<dbReference type="RefSeq" id="WP_349299204.1">
    <property type="nucleotide sequence ID" value="NZ_JBEDNQ010000006.1"/>
</dbReference>
<evidence type="ECO:0000259" key="6">
    <source>
        <dbReference type="PROSITE" id="PS50893"/>
    </source>
</evidence>
<feature type="domain" description="ABC transporter" evidence="6">
    <location>
        <begin position="344"/>
        <end position="602"/>
    </location>
</feature>
<dbReference type="Proteomes" id="UP001494902">
    <property type="component" value="Unassembled WGS sequence"/>
</dbReference>
<dbReference type="GO" id="GO:0005524">
    <property type="term" value="F:ATP binding"/>
    <property type="evidence" value="ECO:0007669"/>
    <property type="project" value="UniProtKB-KW"/>
</dbReference>
<dbReference type="SUPFAM" id="SSF52540">
    <property type="entry name" value="P-loop containing nucleoside triphosphate hydrolases"/>
    <property type="match status" value="1"/>
</dbReference>
<dbReference type="InterPro" id="IPR003439">
    <property type="entry name" value="ABC_transporter-like_ATP-bd"/>
</dbReference>
<sequence length="606" mass="61912">MRATDPAGLGRGRLTRRLPVFWQAAPDTPSARPYRVTPDTTARRFFLRVIFSVPRLTVPAAVCATLLMVGQSLVPVIVGVAIDRALATGDPSQLLFWLAVLAANFLVATTCSRFGQQLMVHAAQLAQLRLRETLSRAVLHTTRPSRRRVDGSVVSLLTNDVARTAAVGLGVFALAEVLAIVFIAGALVFVHPPLGAAALVGAAVTLWLTSRLSGRFTRDSRVYQGLLARTVGRATDLVHGYRVIKGVRGEAEATRRYREASGETLHGAHRNQGLLGRFVGGSGAVSGVYVAGVAALAGLFAVQGAISVGGLIAAVGLAQALLPQLFFLSRNAVPGWVAGLAAGGRVLDVLKAADEVGARQERATEPLPAPAPAVEVTVPGAGALRVGPGELVGVLADDRTAAAITETLLNPHGAGDDGGDGAGDGSGVGAGGDAGIAVTIGGVPAELIDHAAYREHVLVAPHRATLFSGTITDNLDVTGASAAVRAAALRAAACDDFAGGPDGAGEVDVGELGNRLSGGQAQRVALARALARDAPVLLLHDPTTAVDPVTELRIAAGLRALRRDRSTIALVSSPALLGVCDRVVDLRAGAGARGAEPVAVPGGSAR</sequence>
<reference evidence="8 9" key="1">
    <citation type="submission" date="2024-03" db="EMBL/GenBank/DDBJ databases">
        <title>Draft genome sequence of Pseudonocardia nematodicida JCM 31783.</title>
        <authorList>
            <person name="Butdee W."/>
            <person name="Duangmal K."/>
        </authorList>
    </citation>
    <scope>NUCLEOTIDE SEQUENCE [LARGE SCALE GENOMIC DNA]</scope>
    <source>
        <strain evidence="8 9">JCM 31783</strain>
    </source>
</reference>
<dbReference type="PROSITE" id="PS00211">
    <property type="entry name" value="ABC_TRANSPORTER_1"/>
    <property type="match status" value="1"/>
</dbReference>
<dbReference type="InterPro" id="IPR027417">
    <property type="entry name" value="P-loop_NTPase"/>
</dbReference>
<evidence type="ECO:0000313" key="8">
    <source>
        <dbReference type="EMBL" id="MEQ3552138.1"/>
    </source>
</evidence>
<keyword evidence="3 5" id="KW-1133">Transmembrane helix</keyword>
<feature type="domain" description="ABC transmembrane type-1" evidence="7">
    <location>
        <begin position="60"/>
        <end position="331"/>
    </location>
</feature>
<evidence type="ECO:0000256" key="2">
    <source>
        <dbReference type="ARBA" id="ARBA00022692"/>
    </source>
</evidence>
<name>A0ABV1KFL2_9PSEU</name>
<feature type="transmembrane region" description="Helical" evidence="5">
    <location>
        <begin position="94"/>
        <end position="115"/>
    </location>
</feature>
<proteinExistence type="predicted"/>
<feature type="transmembrane region" description="Helical" evidence="5">
    <location>
        <begin position="278"/>
        <end position="302"/>
    </location>
</feature>
<evidence type="ECO:0000256" key="5">
    <source>
        <dbReference type="SAM" id="Phobius"/>
    </source>
</evidence>